<organism evidence="6 7">
    <name type="scientific">Acidithiobacillus thiooxidans ATCC 19377</name>
    <dbReference type="NCBI Taxonomy" id="637390"/>
    <lineage>
        <taxon>Bacteria</taxon>
        <taxon>Pseudomonadati</taxon>
        <taxon>Pseudomonadota</taxon>
        <taxon>Acidithiobacillia</taxon>
        <taxon>Acidithiobacillales</taxon>
        <taxon>Acidithiobacillaceae</taxon>
        <taxon>Acidithiobacillus</taxon>
    </lineage>
</organism>
<gene>
    <name evidence="6" type="primary">doeB</name>
    <name evidence="6" type="ORF">DLNHIDIE_03062</name>
</gene>
<dbReference type="GO" id="GO:0016788">
    <property type="term" value="F:hydrolase activity, acting on ester bonds"/>
    <property type="evidence" value="ECO:0007669"/>
    <property type="project" value="InterPro"/>
</dbReference>
<keyword evidence="4" id="KW-0862">Zinc</keyword>
<reference evidence="6 7" key="1">
    <citation type="submission" date="2019-03" db="EMBL/GenBank/DDBJ databases">
        <title>New insights into Acidothiobacillus thiooxidans sulfur metabolism through coupled gene expression, solution geochemistry, microscopy and spectroscopy analyses.</title>
        <authorList>
            <person name="Camacho D."/>
            <person name="Frazao R."/>
            <person name="Fouillen A."/>
            <person name="Nanci A."/>
            <person name="Lang B.F."/>
            <person name="Apte S.C."/>
            <person name="Baron C."/>
            <person name="Warren L.A."/>
        </authorList>
    </citation>
    <scope>NUCLEOTIDE SEQUENCE [LARGE SCALE GENOMIC DNA]</scope>
    <source>
        <strain evidence="6 7">ATCC 19377</strain>
    </source>
</reference>
<dbReference type="PANTHER" id="PTHR15162">
    <property type="entry name" value="ASPARTOACYLASE"/>
    <property type="match status" value="1"/>
</dbReference>
<evidence type="ECO:0000259" key="5">
    <source>
        <dbReference type="Pfam" id="PF24827"/>
    </source>
</evidence>
<dbReference type="EMBL" id="SZUV01000003">
    <property type="protein sequence ID" value="TQN49653.1"/>
    <property type="molecule type" value="Genomic_DNA"/>
</dbReference>
<sequence length="300" mass="33789">MSIKVITYEGLKDGPSLVLLGNIHGNEYCGYRGLSTLIRDIDEEKYIVNAGRLIIIPMCNPKANKISKRYVDRDLNRNLFPPKINSKYEDYLANIICPILDSADFLVDLHSFGAKGEAMVMFGGENETETKFARALGFKNYLYGWREFHGISEEDTVYQGTTEYARKSGCRAVTVECGSNSDANSERVAYIAALRAAIHLSILVPPEDPDIETIVYNKNEQQCARITKEVIMRHGMVPVESFTNFQFIKRKQMLCTISDTESIMSECDGYVIMPSEKAIIGDIFFTIAKSCTFPEGKYNN</sequence>
<dbReference type="AlphaFoldDB" id="A0A543Q000"/>
<keyword evidence="2" id="KW-0479">Metal-binding</keyword>
<dbReference type="SUPFAM" id="SSF53187">
    <property type="entry name" value="Zn-dependent exopeptidases"/>
    <property type="match status" value="1"/>
</dbReference>
<evidence type="ECO:0000256" key="3">
    <source>
        <dbReference type="ARBA" id="ARBA00022801"/>
    </source>
</evidence>
<dbReference type="Gene3D" id="3.40.630.10">
    <property type="entry name" value="Zn peptidases"/>
    <property type="match status" value="1"/>
</dbReference>
<protein>
    <submittedName>
        <fullName evidence="6">N-alpha-acetyl-L-2,4-diaminobutyric acid deacetylase</fullName>
        <ecNumber evidence="6">3.5.1.125</ecNumber>
    </submittedName>
</protein>
<evidence type="ECO:0000256" key="4">
    <source>
        <dbReference type="ARBA" id="ARBA00022833"/>
    </source>
</evidence>
<name>A0A543Q000_ACITH</name>
<evidence type="ECO:0000256" key="2">
    <source>
        <dbReference type="ARBA" id="ARBA00022723"/>
    </source>
</evidence>
<comment type="cofactor">
    <cofactor evidence="1">
        <name>Zn(2+)</name>
        <dbReference type="ChEBI" id="CHEBI:29105"/>
    </cofactor>
</comment>
<keyword evidence="3 6" id="KW-0378">Hydrolase</keyword>
<evidence type="ECO:0000313" key="7">
    <source>
        <dbReference type="Proteomes" id="UP000315403"/>
    </source>
</evidence>
<dbReference type="RefSeq" id="WP_142089712.1">
    <property type="nucleotide sequence ID" value="NZ_SZUV01000003.1"/>
</dbReference>
<dbReference type="InterPro" id="IPR055438">
    <property type="entry name" value="AstE_AspA_cat"/>
</dbReference>
<dbReference type="InterPro" id="IPR050178">
    <property type="entry name" value="AspA/AstE_fam"/>
</dbReference>
<comment type="caution">
    <text evidence="6">The sequence shown here is derived from an EMBL/GenBank/DDBJ whole genome shotgun (WGS) entry which is preliminary data.</text>
</comment>
<proteinExistence type="predicted"/>
<dbReference type="PANTHER" id="PTHR15162:SF7">
    <property type="entry name" value="SUCCINYLGLUTAMATE DESUCCINYLASE"/>
    <property type="match status" value="1"/>
</dbReference>
<dbReference type="GO" id="GO:0005829">
    <property type="term" value="C:cytosol"/>
    <property type="evidence" value="ECO:0007669"/>
    <property type="project" value="TreeGrafter"/>
</dbReference>
<evidence type="ECO:0000313" key="6">
    <source>
        <dbReference type="EMBL" id="TQN49653.1"/>
    </source>
</evidence>
<dbReference type="Proteomes" id="UP000315403">
    <property type="component" value="Unassembled WGS sequence"/>
</dbReference>
<dbReference type="GO" id="GO:0046872">
    <property type="term" value="F:metal ion binding"/>
    <property type="evidence" value="ECO:0007669"/>
    <property type="project" value="UniProtKB-KW"/>
</dbReference>
<evidence type="ECO:0000256" key="1">
    <source>
        <dbReference type="ARBA" id="ARBA00001947"/>
    </source>
</evidence>
<accession>A0A543Q000</accession>
<feature type="domain" description="Succinylglutamate desuccinylase/Aspartoacylase catalytic" evidence="5">
    <location>
        <begin position="13"/>
        <end position="198"/>
    </location>
</feature>
<dbReference type="Pfam" id="PF24827">
    <property type="entry name" value="AstE_AspA_cat"/>
    <property type="match status" value="1"/>
</dbReference>
<dbReference type="EC" id="3.5.1.125" evidence="6"/>